<feature type="domain" description="Beta-lactamase-related" evidence="4">
    <location>
        <begin position="71"/>
        <end position="135"/>
    </location>
</feature>
<feature type="compositionally biased region" description="Polar residues" evidence="2">
    <location>
        <begin position="37"/>
        <end position="50"/>
    </location>
</feature>
<protein>
    <recommendedName>
        <fullName evidence="4">Beta-lactamase-related domain-containing protein</fullName>
    </recommendedName>
</protein>
<feature type="region of interest" description="Disordered" evidence="2">
    <location>
        <begin position="37"/>
        <end position="59"/>
    </location>
</feature>
<organism evidence="5 6">
    <name type="scientific">Clohesyomyces aquaticus</name>
    <dbReference type="NCBI Taxonomy" id="1231657"/>
    <lineage>
        <taxon>Eukaryota</taxon>
        <taxon>Fungi</taxon>
        <taxon>Dikarya</taxon>
        <taxon>Ascomycota</taxon>
        <taxon>Pezizomycotina</taxon>
        <taxon>Dothideomycetes</taxon>
        <taxon>Pleosporomycetidae</taxon>
        <taxon>Pleosporales</taxon>
        <taxon>Lindgomycetaceae</taxon>
        <taxon>Clohesyomyces</taxon>
    </lineage>
</organism>
<dbReference type="SUPFAM" id="SSF56601">
    <property type="entry name" value="beta-lactamase/transpeptidase-like"/>
    <property type="match status" value="1"/>
</dbReference>
<dbReference type="Pfam" id="PF00144">
    <property type="entry name" value="Beta-lactamase"/>
    <property type="match status" value="1"/>
</dbReference>
<name>A0A1Y1YMY7_9PLEO</name>
<dbReference type="PANTHER" id="PTHR46825">
    <property type="entry name" value="D-ALANYL-D-ALANINE-CARBOXYPEPTIDASE/ENDOPEPTIDASE AMPH"/>
    <property type="match status" value="1"/>
</dbReference>
<keyword evidence="3" id="KW-0732">Signal</keyword>
<reference evidence="5 6" key="1">
    <citation type="submission" date="2016-07" db="EMBL/GenBank/DDBJ databases">
        <title>Pervasive Adenine N6-methylation of Active Genes in Fungi.</title>
        <authorList>
            <consortium name="DOE Joint Genome Institute"/>
            <person name="Mondo S.J."/>
            <person name="Dannebaum R.O."/>
            <person name="Kuo R.C."/>
            <person name="Labutti K."/>
            <person name="Haridas S."/>
            <person name="Kuo A."/>
            <person name="Salamov A."/>
            <person name="Ahrendt S.R."/>
            <person name="Lipzen A."/>
            <person name="Sullivan W."/>
            <person name="Andreopoulos W.B."/>
            <person name="Clum A."/>
            <person name="Lindquist E."/>
            <person name="Daum C."/>
            <person name="Ramamoorthy G.K."/>
            <person name="Gryganskyi A."/>
            <person name="Culley D."/>
            <person name="Magnuson J.K."/>
            <person name="James T.Y."/>
            <person name="O'Malley M.A."/>
            <person name="Stajich J.E."/>
            <person name="Spatafora J.W."/>
            <person name="Visel A."/>
            <person name="Grigoriev I.V."/>
        </authorList>
    </citation>
    <scope>NUCLEOTIDE SEQUENCE [LARGE SCALE GENOMIC DNA]</scope>
    <source>
        <strain evidence="5 6">CBS 115471</strain>
    </source>
</reference>
<comment type="caution">
    <text evidence="5">The sequence shown here is derived from an EMBL/GenBank/DDBJ whole genome shotgun (WGS) entry which is preliminary data.</text>
</comment>
<feature type="signal peptide" evidence="3">
    <location>
        <begin position="1"/>
        <end position="30"/>
    </location>
</feature>
<dbReference type="EMBL" id="MCFA01000206">
    <property type="protein sequence ID" value="ORX98934.1"/>
    <property type="molecule type" value="Genomic_DNA"/>
</dbReference>
<dbReference type="InterPro" id="IPR001466">
    <property type="entry name" value="Beta-lactam-related"/>
</dbReference>
<evidence type="ECO:0000256" key="1">
    <source>
        <dbReference type="ARBA" id="ARBA00038215"/>
    </source>
</evidence>
<dbReference type="PANTHER" id="PTHR46825:SF9">
    <property type="entry name" value="BETA-LACTAMASE-RELATED DOMAIN-CONTAINING PROTEIN"/>
    <property type="match status" value="1"/>
</dbReference>
<dbReference type="InterPro" id="IPR050491">
    <property type="entry name" value="AmpC-like"/>
</dbReference>
<sequence>MGARHVILGDFSRLVVWVIWACEWRVSISASNQQLSPMSPLTRSETQMSMNGRPAEEPRAGLRERLKSIRASIEEIRKISGVAGVCITVIDHDETIFQDDIGYRDITGQEPVTSDTLFHIALLTKSFTGACMYQLQA</sequence>
<evidence type="ECO:0000313" key="6">
    <source>
        <dbReference type="Proteomes" id="UP000193144"/>
    </source>
</evidence>
<dbReference type="Gene3D" id="3.40.710.10">
    <property type="entry name" value="DD-peptidase/beta-lactamase superfamily"/>
    <property type="match status" value="1"/>
</dbReference>
<dbReference type="AlphaFoldDB" id="A0A1Y1YMY7"/>
<accession>A0A1Y1YMY7</accession>
<dbReference type="InterPro" id="IPR012338">
    <property type="entry name" value="Beta-lactam/transpept-like"/>
</dbReference>
<keyword evidence="6" id="KW-1185">Reference proteome</keyword>
<proteinExistence type="inferred from homology"/>
<evidence type="ECO:0000259" key="4">
    <source>
        <dbReference type="Pfam" id="PF00144"/>
    </source>
</evidence>
<evidence type="ECO:0000313" key="5">
    <source>
        <dbReference type="EMBL" id="ORX98934.1"/>
    </source>
</evidence>
<dbReference type="Proteomes" id="UP000193144">
    <property type="component" value="Unassembled WGS sequence"/>
</dbReference>
<comment type="similarity">
    <text evidence="1">Belongs to the peptidase S12 family.</text>
</comment>
<dbReference type="OrthoDB" id="5946976at2759"/>
<gene>
    <name evidence="5" type="ORF">BCR34DRAFT_593026</name>
</gene>
<evidence type="ECO:0000256" key="3">
    <source>
        <dbReference type="SAM" id="SignalP"/>
    </source>
</evidence>
<feature type="chain" id="PRO_5013208832" description="Beta-lactamase-related domain-containing protein" evidence="3">
    <location>
        <begin position="31"/>
        <end position="137"/>
    </location>
</feature>
<evidence type="ECO:0000256" key="2">
    <source>
        <dbReference type="SAM" id="MobiDB-lite"/>
    </source>
</evidence>